<organism evidence="1">
    <name type="scientific">marine sediment metagenome</name>
    <dbReference type="NCBI Taxonomy" id="412755"/>
    <lineage>
        <taxon>unclassified sequences</taxon>
        <taxon>metagenomes</taxon>
        <taxon>ecological metagenomes</taxon>
    </lineage>
</organism>
<sequence>LNVQCLACDLQFVKVEKEEVD</sequence>
<reference evidence="1" key="1">
    <citation type="journal article" date="2015" name="Nature">
        <title>Complex archaea that bridge the gap between prokaryotes and eukaryotes.</title>
        <authorList>
            <person name="Spang A."/>
            <person name="Saw J.H."/>
            <person name="Jorgensen S.L."/>
            <person name="Zaremba-Niedzwiedzka K."/>
            <person name="Martijn J."/>
            <person name="Lind A.E."/>
            <person name="van Eijk R."/>
            <person name="Schleper C."/>
            <person name="Guy L."/>
            <person name="Ettema T.J."/>
        </authorList>
    </citation>
    <scope>NUCLEOTIDE SEQUENCE</scope>
</reference>
<proteinExistence type="predicted"/>
<feature type="non-terminal residue" evidence="1">
    <location>
        <position position="1"/>
    </location>
</feature>
<dbReference type="EMBL" id="LAZR01053262">
    <property type="protein sequence ID" value="KKK81130.1"/>
    <property type="molecule type" value="Genomic_DNA"/>
</dbReference>
<evidence type="ECO:0000313" key="1">
    <source>
        <dbReference type="EMBL" id="KKK81130.1"/>
    </source>
</evidence>
<protein>
    <submittedName>
        <fullName evidence="1">Uncharacterized protein</fullName>
    </submittedName>
</protein>
<gene>
    <name evidence="1" type="ORF">LCGC14_2816530</name>
</gene>
<accession>A0A0F8Z535</accession>
<dbReference type="AlphaFoldDB" id="A0A0F8Z535"/>
<name>A0A0F8Z535_9ZZZZ</name>
<comment type="caution">
    <text evidence="1">The sequence shown here is derived from an EMBL/GenBank/DDBJ whole genome shotgun (WGS) entry which is preliminary data.</text>
</comment>